<organism evidence="2 3">
    <name type="scientific">Leucobacter iarius</name>
    <dbReference type="NCBI Taxonomy" id="333963"/>
    <lineage>
        <taxon>Bacteria</taxon>
        <taxon>Bacillati</taxon>
        <taxon>Actinomycetota</taxon>
        <taxon>Actinomycetes</taxon>
        <taxon>Micrococcales</taxon>
        <taxon>Microbacteriaceae</taxon>
        <taxon>Leucobacter</taxon>
    </lineage>
</organism>
<dbReference type="Proteomes" id="UP001500851">
    <property type="component" value="Unassembled WGS sequence"/>
</dbReference>
<keyword evidence="3" id="KW-1185">Reference proteome</keyword>
<keyword evidence="1" id="KW-0472">Membrane</keyword>
<name>A0ABN2LQI5_9MICO</name>
<evidence type="ECO:0000313" key="3">
    <source>
        <dbReference type="Proteomes" id="UP001500851"/>
    </source>
</evidence>
<dbReference type="EMBL" id="BAAAOB010000004">
    <property type="protein sequence ID" value="GAA1796819.1"/>
    <property type="molecule type" value="Genomic_DNA"/>
</dbReference>
<proteinExistence type="predicted"/>
<keyword evidence="1" id="KW-1133">Transmembrane helix</keyword>
<evidence type="ECO:0000256" key="1">
    <source>
        <dbReference type="SAM" id="Phobius"/>
    </source>
</evidence>
<gene>
    <name evidence="2" type="ORF">GCM10009768_27290</name>
</gene>
<feature type="transmembrane region" description="Helical" evidence="1">
    <location>
        <begin position="32"/>
        <end position="54"/>
    </location>
</feature>
<keyword evidence="1" id="KW-0812">Transmembrane</keyword>
<evidence type="ECO:0000313" key="2">
    <source>
        <dbReference type="EMBL" id="GAA1796819.1"/>
    </source>
</evidence>
<comment type="caution">
    <text evidence="2">The sequence shown here is derived from an EMBL/GenBank/DDBJ whole genome shotgun (WGS) entry which is preliminary data.</text>
</comment>
<accession>A0ABN2LQI5</accession>
<protein>
    <submittedName>
        <fullName evidence="2">Uncharacterized protein</fullName>
    </submittedName>
</protein>
<sequence length="69" mass="7567">MSLIALAVVSYLTTLIIGLVDRFALAHGFFVFVAWVAYVGLPVGFVLLMVLLIVSMRRRSAAQRRGDGK</sequence>
<reference evidence="2 3" key="1">
    <citation type="journal article" date="2019" name="Int. J. Syst. Evol. Microbiol.">
        <title>The Global Catalogue of Microorganisms (GCM) 10K type strain sequencing project: providing services to taxonomists for standard genome sequencing and annotation.</title>
        <authorList>
            <consortium name="The Broad Institute Genomics Platform"/>
            <consortium name="The Broad Institute Genome Sequencing Center for Infectious Disease"/>
            <person name="Wu L."/>
            <person name="Ma J."/>
        </authorList>
    </citation>
    <scope>NUCLEOTIDE SEQUENCE [LARGE SCALE GENOMIC DNA]</scope>
    <source>
        <strain evidence="2 3">JCM 14736</strain>
    </source>
</reference>